<feature type="transmembrane region" description="Helical" evidence="1">
    <location>
        <begin position="21"/>
        <end position="45"/>
    </location>
</feature>
<name>A0A2N9ENJ3_FAGSY</name>
<proteinExistence type="predicted"/>
<organism evidence="2">
    <name type="scientific">Fagus sylvatica</name>
    <name type="common">Beechnut</name>
    <dbReference type="NCBI Taxonomy" id="28930"/>
    <lineage>
        <taxon>Eukaryota</taxon>
        <taxon>Viridiplantae</taxon>
        <taxon>Streptophyta</taxon>
        <taxon>Embryophyta</taxon>
        <taxon>Tracheophyta</taxon>
        <taxon>Spermatophyta</taxon>
        <taxon>Magnoliopsida</taxon>
        <taxon>eudicotyledons</taxon>
        <taxon>Gunneridae</taxon>
        <taxon>Pentapetalae</taxon>
        <taxon>rosids</taxon>
        <taxon>fabids</taxon>
        <taxon>Fagales</taxon>
        <taxon>Fagaceae</taxon>
        <taxon>Fagus</taxon>
    </lineage>
</organism>
<keyword evidence="1" id="KW-1133">Transmembrane helix</keyword>
<keyword evidence="1" id="KW-0812">Transmembrane</keyword>
<keyword evidence="1" id="KW-0472">Membrane</keyword>
<evidence type="ECO:0000256" key="1">
    <source>
        <dbReference type="SAM" id="Phobius"/>
    </source>
</evidence>
<sequence length="52" mass="5586">MRCRHASRANVPCAALRLPAWWWLAAGLLAAAPPSGFSSLCWWTGGYGNNGI</sequence>
<dbReference type="AlphaFoldDB" id="A0A2N9ENJ3"/>
<evidence type="ECO:0000313" key="2">
    <source>
        <dbReference type="EMBL" id="SPC76154.1"/>
    </source>
</evidence>
<dbReference type="EMBL" id="OIVN01000202">
    <property type="protein sequence ID" value="SPC76154.1"/>
    <property type="molecule type" value="Genomic_DNA"/>
</dbReference>
<protein>
    <submittedName>
        <fullName evidence="2">Uncharacterized protein</fullName>
    </submittedName>
</protein>
<gene>
    <name evidence="2" type="ORF">FSB_LOCUS4036</name>
</gene>
<accession>A0A2N9ENJ3</accession>
<reference evidence="2" key="1">
    <citation type="submission" date="2018-02" db="EMBL/GenBank/DDBJ databases">
        <authorList>
            <person name="Cohen D.B."/>
            <person name="Kent A.D."/>
        </authorList>
    </citation>
    <scope>NUCLEOTIDE SEQUENCE</scope>
</reference>